<dbReference type="GO" id="GO:0015658">
    <property type="term" value="F:branched-chain amino acid transmembrane transporter activity"/>
    <property type="evidence" value="ECO:0007669"/>
    <property type="project" value="TreeGrafter"/>
</dbReference>
<comment type="caution">
    <text evidence="7">The sequence shown here is derived from an EMBL/GenBank/DDBJ whole genome shotgun (WGS) entry which is preliminary data.</text>
</comment>
<reference evidence="7" key="1">
    <citation type="journal article" date="2020" name="mSystems">
        <title>Genome- and Community-Level Interaction Insights into Carbon Utilization and Element Cycling Functions of Hydrothermarchaeota in Hydrothermal Sediment.</title>
        <authorList>
            <person name="Zhou Z."/>
            <person name="Liu Y."/>
            <person name="Xu W."/>
            <person name="Pan J."/>
            <person name="Luo Z.H."/>
            <person name="Li M."/>
        </authorList>
    </citation>
    <scope>NUCLEOTIDE SEQUENCE [LARGE SCALE GENOMIC DNA]</scope>
    <source>
        <strain evidence="7">SpSt-618</strain>
    </source>
</reference>
<dbReference type="SUPFAM" id="SSF52540">
    <property type="entry name" value="P-loop containing nucleoside triphosphate hydrolases"/>
    <property type="match status" value="1"/>
</dbReference>
<dbReference type="Pfam" id="PF00005">
    <property type="entry name" value="ABC_tran"/>
    <property type="match status" value="1"/>
</dbReference>
<dbReference type="SMART" id="SM00382">
    <property type="entry name" value="AAA"/>
    <property type="match status" value="1"/>
</dbReference>
<proteinExistence type="inferred from homology"/>
<dbReference type="GO" id="GO:0015807">
    <property type="term" value="P:L-amino acid transport"/>
    <property type="evidence" value="ECO:0007669"/>
    <property type="project" value="TreeGrafter"/>
</dbReference>
<keyword evidence="4 7" id="KW-0067">ATP-binding</keyword>
<evidence type="ECO:0000256" key="2">
    <source>
        <dbReference type="ARBA" id="ARBA00022448"/>
    </source>
</evidence>
<evidence type="ECO:0000256" key="1">
    <source>
        <dbReference type="ARBA" id="ARBA00005417"/>
    </source>
</evidence>
<dbReference type="CDD" id="cd03224">
    <property type="entry name" value="ABC_TM1139_LivF_branched"/>
    <property type="match status" value="1"/>
</dbReference>
<evidence type="ECO:0000259" key="6">
    <source>
        <dbReference type="PROSITE" id="PS50893"/>
    </source>
</evidence>
<dbReference type="InterPro" id="IPR052156">
    <property type="entry name" value="BCAA_Transport_ATP-bd_LivF"/>
</dbReference>
<dbReference type="PANTHER" id="PTHR43820">
    <property type="entry name" value="HIGH-AFFINITY BRANCHED-CHAIN AMINO ACID TRANSPORT ATP-BINDING PROTEIN LIVF"/>
    <property type="match status" value="1"/>
</dbReference>
<sequence>MNKILLQVKDIDVYYGDTQVLSRVSIDVEEGKLVSVLGPNGAGKTTLIKTISGLLKPRSGQIIFDEVDITRYSPHMVADIGICTVPEGRRIFPNLTVRENLLMGAYNSRARKNIRESLERVYKLFPILEERERQVAKTLSGGEAQMLAIGRALMSCPRMLLLDEPSLGLAPLIVSEVFKIIEELKKSGITILLVEQHITHALGLSDYVYILENGRVVLSGRKDDIRENKHVREYYLGI</sequence>
<comment type="similarity">
    <text evidence="1">Belongs to the ABC transporter superfamily.</text>
</comment>
<dbReference type="InterPro" id="IPR003439">
    <property type="entry name" value="ABC_transporter-like_ATP-bd"/>
</dbReference>
<evidence type="ECO:0000256" key="4">
    <source>
        <dbReference type="ARBA" id="ARBA00022840"/>
    </source>
</evidence>
<dbReference type="InterPro" id="IPR003593">
    <property type="entry name" value="AAA+_ATPase"/>
</dbReference>
<dbReference type="AlphaFoldDB" id="A0A7J3I667"/>
<dbReference type="InterPro" id="IPR017871">
    <property type="entry name" value="ABC_transporter-like_CS"/>
</dbReference>
<accession>A0A7J3I667</accession>
<dbReference type="Gene3D" id="3.40.50.300">
    <property type="entry name" value="P-loop containing nucleotide triphosphate hydrolases"/>
    <property type="match status" value="1"/>
</dbReference>
<dbReference type="PROSITE" id="PS50893">
    <property type="entry name" value="ABC_TRANSPORTER_2"/>
    <property type="match status" value="1"/>
</dbReference>
<gene>
    <name evidence="7" type="ORF">ENT87_01175</name>
</gene>
<evidence type="ECO:0000313" key="7">
    <source>
        <dbReference type="EMBL" id="HGN36153.1"/>
    </source>
</evidence>
<keyword evidence="3" id="KW-0547">Nucleotide-binding</keyword>
<feature type="domain" description="ABC transporter" evidence="6">
    <location>
        <begin position="6"/>
        <end position="238"/>
    </location>
</feature>
<dbReference type="GO" id="GO:0005524">
    <property type="term" value="F:ATP binding"/>
    <property type="evidence" value="ECO:0007669"/>
    <property type="project" value="UniProtKB-KW"/>
</dbReference>
<keyword evidence="5" id="KW-0029">Amino-acid transport</keyword>
<keyword evidence="2" id="KW-0813">Transport</keyword>
<dbReference type="PROSITE" id="PS00211">
    <property type="entry name" value="ABC_TRANSPORTER_1"/>
    <property type="match status" value="1"/>
</dbReference>
<evidence type="ECO:0000256" key="5">
    <source>
        <dbReference type="ARBA" id="ARBA00022970"/>
    </source>
</evidence>
<dbReference type="InterPro" id="IPR027417">
    <property type="entry name" value="P-loop_NTPase"/>
</dbReference>
<organism evidence="7">
    <name type="scientific">Ignisphaera aggregans</name>
    <dbReference type="NCBI Taxonomy" id="334771"/>
    <lineage>
        <taxon>Archaea</taxon>
        <taxon>Thermoproteota</taxon>
        <taxon>Thermoprotei</taxon>
        <taxon>Desulfurococcales</taxon>
        <taxon>Desulfurococcaceae</taxon>
        <taxon>Ignisphaera</taxon>
    </lineage>
</organism>
<dbReference type="EMBL" id="DTAI01000042">
    <property type="protein sequence ID" value="HGN36153.1"/>
    <property type="molecule type" value="Genomic_DNA"/>
</dbReference>
<dbReference type="GO" id="GO:0016887">
    <property type="term" value="F:ATP hydrolysis activity"/>
    <property type="evidence" value="ECO:0007669"/>
    <property type="project" value="InterPro"/>
</dbReference>
<dbReference type="PANTHER" id="PTHR43820:SF4">
    <property type="entry name" value="HIGH-AFFINITY BRANCHED-CHAIN AMINO ACID TRANSPORT ATP-BINDING PROTEIN LIVF"/>
    <property type="match status" value="1"/>
</dbReference>
<evidence type="ECO:0000256" key="3">
    <source>
        <dbReference type="ARBA" id="ARBA00022741"/>
    </source>
</evidence>
<protein>
    <submittedName>
        <fullName evidence="7">ABC transporter ATP-binding protein</fullName>
    </submittedName>
</protein>
<name>A0A7J3I667_9CREN</name>